<dbReference type="Proteomes" id="UP001211173">
    <property type="component" value="Unassembled WGS sequence"/>
</dbReference>
<evidence type="ECO:0000256" key="1">
    <source>
        <dbReference type="SAM" id="MobiDB-lite"/>
    </source>
</evidence>
<dbReference type="EMBL" id="JAQLWV010000040">
    <property type="protein sequence ID" value="MDB7935248.1"/>
    <property type="molecule type" value="Genomic_DNA"/>
</dbReference>
<name>A0A6I2RJN1_FLAPL</name>
<organism evidence="3 4">
    <name type="scientific">Flavonifractor plautii</name>
    <name type="common">Fusobacterium plautii</name>
    <dbReference type="NCBI Taxonomy" id="292800"/>
    <lineage>
        <taxon>Bacteria</taxon>
        <taxon>Bacillati</taxon>
        <taxon>Bacillota</taxon>
        <taxon>Clostridia</taxon>
        <taxon>Eubacteriales</taxon>
        <taxon>Oscillospiraceae</taxon>
        <taxon>Flavonifractor</taxon>
    </lineage>
</organism>
<dbReference type="AlphaFoldDB" id="A0A6I2RJN1"/>
<sequence>MIDKKMYETRLLEWTLQRLFGETSYHVERSPCRGKFRGHNDYSIVFGSGRKLFISQDQRNYLSGLRKQVGLIQHFRDHQAENTEKIKAALAAHDTPFCDAAVEIVPYNGSTDLVVYGVVILTHQSGAQLLYRETAMHSYLVDGEKHGYSFDKCIAHLLKDACGERAYCKEFPLKTPPPEPEKRPQHRKGGPVR</sequence>
<proteinExistence type="predicted"/>
<accession>A0A6I2RJN1</accession>
<gene>
    <name evidence="3" type="ORF">GKE90_18210</name>
    <name evidence="2" type="ORF">PNE06_19365</name>
</gene>
<reference evidence="3 4" key="1">
    <citation type="journal article" date="2019" name="Nat. Med.">
        <title>A library of human gut bacterial isolates paired with longitudinal multiomics data enables mechanistic microbiome research.</title>
        <authorList>
            <person name="Poyet M."/>
            <person name="Groussin M."/>
            <person name="Gibbons S.M."/>
            <person name="Avila-Pacheco J."/>
            <person name="Jiang X."/>
            <person name="Kearney S.M."/>
            <person name="Perrotta A.R."/>
            <person name="Berdy B."/>
            <person name="Zhao S."/>
            <person name="Lieberman T.D."/>
            <person name="Swanson P.K."/>
            <person name="Smith M."/>
            <person name="Roesemann S."/>
            <person name="Alexander J.E."/>
            <person name="Rich S.A."/>
            <person name="Livny J."/>
            <person name="Vlamakis H."/>
            <person name="Clish C."/>
            <person name="Bullock K."/>
            <person name="Deik A."/>
            <person name="Scott J."/>
            <person name="Pierce K.A."/>
            <person name="Xavier R.J."/>
            <person name="Alm E.J."/>
        </authorList>
    </citation>
    <scope>NUCLEOTIDE SEQUENCE [LARGE SCALE GENOMIC DNA]</scope>
    <source>
        <strain evidence="3 4">BIOML-A5</strain>
    </source>
</reference>
<feature type="compositionally biased region" description="Basic residues" evidence="1">
    <location>
        <begin position="184"/>
        <end position="193"/>
    </location>
</feature>
<evidence type="ECO:0000313" key="4">
    <source>
        <dbReference type="Proteomes" id="UP000429811"/>
    </source>
</evidence>
<dbReference type="Proteomes" id="UP000429811">
    <property type="component" value="Unassembled WGS sequence"/>
</dbReference>
<protein>
    <submittedName>
        <fullName evidence="3">Uncharacterized protein</fullName>
    </submittedName>
</protein>
<comment type="caution">
    <text evidence="3">The sequence shown here is derived from an EMBL/GenBank/DDBJ whole genome shotgun (WGS) entry which is preliminary data.</text>
</comment>
<feature type="region of interest" description="Disordered" evidence="1">
    <location>
        <begin position="172"/>
        <end position="193"/>
    </location>
</feature>
<reference evidence="2" key="2">
    <citation type="submission" date="2023-01" db="EMBL/GenBank/DDBJ databases">
        <title>Human gut microbiome strain richness.</title>
        <authorList>
            <person name="Chen-Liaw A."/>
        </authorList>
    </citation>
    <scope>NUCLEOTIDE SEQUENCE</scope>
    <source>
        <strain evidence="2">1001287st1_F4_1001285I_161205</strain>
    </source>
</reference>
<dbReference type="EMBL" id="WKPO01000037">
    <property type="protein sequence ID" value="MSB50602.1"/>
    <property type="molecule type" value="Genomic_DNA"/>
</dbReference>
<evidence type="ECO:0000313" key="2">
    <source>
        <dbReference type="EMBL" id="MDB7935248.1"/>
    </source>
</evidence>
<evidence type="ECO:0000313" key="3">
    <source>
        <dbReference type="EMBL" id="MSB50602.1"/>
    </source>
</evidence>
<dbReference type="RefSeq" id="WP_154250814.1">
    <property type="nucleotide sequence ID" value="NZ_DAWDXJ010000044.1"/>
</dbReference>